<dbReference type="GO" id="GO:0034204">
    <property type="term" value="P:lipid translocation"/>
    <property type="evidence" value="ECO:0007669"/>
    <property type="project" value="TreeGrafter"/>
</dbReference>
<dbReference type="GO" id="GO:0005886">
    <property type="term" value="C:plasma membrane"/>
    <property type="evidence" value="ECO:0007669"/>
    <property type="project" value="UniProtKB-SubCell"/>
</dbReference>
<feature type="transmembrane region" description="Helical" evidence="8">
    <location>
        <begin position="138"/>
        <end position="161"/>
    </location>
</feature>
<keyword evidence="5" id="KW-0573">Peptidoglycan synthesis</keyword>
<keyword evidence="7 8" id="KW-0472">Membrane</keyword>
<dbReference type="InterPro" id="IPR004268">
    <property type="entry name" value="MurJ"/>
</dbReference>
<dbReference type="Pfam" id="PF03023">
    <property type="entry name" value="MurJ"/>
    <property type="match status" value="1"/>
</dbReference>
<evidence type="ECO:0008006" key="11">
    <source>
        <dbReference type="Google" id="ProtNLM"/>
    </source>
</evidence>
<evidence type="ECO:0000256" key="1">
    <source>
        <dbReference type="ARBA" id="ARBA00004651"/>
    </source>
</evidence>
<comment type="caution">
    <text evidence="9">The sequence shown here is derived from an EMBL/GenBank/DDBJ whole genome shotgun (WGS) entry which is preliminary data.</text>
</comment>
<keyword evidence="3 8" id="KW-0812">Transmembrane</keyword>
<evidence type="ECO:0000256" key="8">
    <source>
        <dbReference type="SAM" id="Phobius"/>
    </source>
</evidence>
<dbReference type="PANTHER" id="PTHR47019:SF1">
    <property type="entry name" value="LIPID II FLIPPASE MURJ"/>
    <property type="match status" value="1"/>
</dbReference>
<keyword evidence="2" id="KW-1003">Cell membrane</keyword>
<evidence type="ECO:0000256" key="7">
    <source>
        <dbReference type="ARBA" id="ARBA00023136"/>
    </source>
</evidence>
<evidence type="ECO:0000256" key="4">
    <source>
        <dbReference type="ARBA" id="ARBA00022960"/>
    </source>
</evidence>
<evidence type="ECO:0000256" key="5">
    <source>
        <dbReference type="ARBA" id="ARBA00022984"/>
    </source>
</evidence>
<feature type="transmembrane region" description="Helical" evidence="8">
    <location>
        <begin position="283"/>
        <end position="303"/>
    </location>
</feature>
<evidence type="ECO:0000256" key="3">
    <source>
        <dbReference type="ARBA" id="ARBA00022692"/>
    </source>
</evidence>
<name>A0A1G2UU58_9BACT</name>
<feature type="transmembrane region" description="Helical" evidence="8">
    <location>
        <begin position="433"/>
        <end position="455"/>
    </location>
</feature>
<evidence type="ECO:0000256" key="6">
    <source>
        <dbReference type="ARBA" id="ARBA00022989"/>
    </source>
</evidence>
<feature type="transmembrane region" description="Helical" evidence="8">
    <location>
        <begin position="361"/>
        <end position="381"/>
    </location>
</feature>
<dbReference type="Proteomes" id="UP000176558">
    <property type="component" value="Unassembled WGS sequence"/>
</dbReference>
<feature type="transmembrane region" description="Helical" evidence="8">
    <location>
        <begin position="257"/>
        <end position="277"/>
    </location>
</feature>
<evidence type="ECO:0000256" key="2">
    <source>
        <dbReference type="ARBA" id="ARBA00022475"/>
    </source>
</evidence>
<evidence type="ECO:0000313" key="10">
    <source>
        <dbReference type="Proteomes" id="UP000176558"/>
    </source>
</evidence>
<feature type="transmembrane region" description="Helical" evidence="8">
    <location>
        <begin position="94"/>
        <end position="118"/>
    </location>
</feature>
<dbReference type="PANTHER" id="PTHR47019">
    <property type="entry name" value="LIPID II FLIPPASE MURJ"/>
    <property type="match status" value="1"/>
</dbReference>
<gene>
    <name evidence="9" type="ORF">A3G99_02990</name>
</gene>
<feature type="transmembrane region" description="Helical" evidence="8">
    <location>
        <begin position="323"/>
        <end position="341"/>
    </location>
</feature>
<dbReference type="GO" id="GO:0008360">
    <property type="term" value="P:regulation of cell shape"/>
    <property type="evidence" value="ECO:0007669"/>
    <property type="project" value="UniProtKB-KW"/>
</dbReference>
<dbReference type="GO" id="GO:0015648">
    <property type="term" value="F:lipid-linked peptidoglycan transporter activity"/>
    <property type="evidence" value="ECO:0007669"/>
    <property type="project" value="TreeGrafter"/>
</dbReference>
<feature type="transmembrane region" description="Helical" evidence="8">
    <location>
        <begin position="168"/>
        <end position="190"/>
    </location>
</feature>
<protein>
    <recommendedName>
        <fullName evidence="11">Lipid II flippase MurJ</fullName>
    </recommendedName>
</protein>
<feature type="transmembrane region" description="Helical" evidence="8">
    <location>
        <begin position="508"/>
        <end position="530"/>
    </location>
</feature>
<feature type="transmembrane region" description="Helical" evidence="8">
    <location>
        <begin position="475"/>
        <end position="496"/>
    </location>
</feature>
<organism evidence="9 10">
    <name type="scientific">Candidatus Zambryskibacteria bacterium RIFCSPLOWO2_12_FULL_39_23</name>
    <dbReference type="NCBI Taxonomy" id="1802776"/>
    <lineage>
        <taxon>Bacteria</taxon>
        <taxon>Candidatus Zambryskiibacteriota</taxon>
    </lineage>
</organism>
<proteinExistence type="predicted"/>
<dbReference type="PRINTS" id="PR01806">
    <property type="entry name" value="VIRFACTRMVIN"/>
</dbReference>
<feature type="transmembrane region" description="Helical" evidence="8">
    <location>
        <begin position="63"/>
        <end position="82"/>
    </location>
</feature>
<dbReference type="AlphaFoldDB" id="A0A1G2UU58"/>
<keyword evidence="4" id="KW-0133">Cell shape</keyword>
<reference evidence="9 10" key="1">
    <citation type="journal article" date="2016" name="Nat. Commun.">
        <title>Thousands of microbial genomes shed light on interconnected biogeochemical processes in an aquifer system.</title>
        <authorList>
            <person name="Anantharaman K."/>
            <person name="Brown C.T."/>
            <person name="Hug L.A."/>
            <person name="Sharon I."/>
            <person name="Castelle C.J."/>
            <person name="Probst A.J."/>
            <person name="Thomas B.C."/>
            <person name="Singh A."/>
            <person name="Wilkins M.J."/>
            <person name="Karaoz U."/>
            <person name="Brodie E.L."/>
            <person name="Williams K.H."/>
            <person name="Hubbard S.S."/>
            <person name="Banfield J.F."/>
        </authorList>
    </citation>
    <scope>NUCLEOTIDE SEQUENCE [LARGE SCALE GENOMIC DNA]</scope>
</reference>
<dbReference type="InterPro" id="IPR051050">
    <property type="entry name" value="Lipid_II_flippase_MurJ/MviN"/>
</dbReference>
<accession>A0A1G2UU58</accession>
<evidence type="ECO:0000313" key="9">
    <source>
        <dbReference type="EMBL" id="OHB12906.1"/>
    </source>
</evidence>
<dbReference type="GO" id="GO:0009252">
    <property type="term" value="P:peptidoglycan biosynthetic process"/>
    <property type="evidence" value="ECO:0007669"/>
    <property type="project" value="UniProtKB-KW"/>
</dbReference>
<dbReference type="EMBL" id="MHWT01000009">
    <property type="protein sequence ID" value="OHB12906.1"/>
    <property type="molecule type" value="Genomic_DNA"/>
</dbReference>
<feature type="transmembrane region" description="Helical" evidence="8">
    <location>
        <begin position="393"/>
        <end position="413"/>
    </location>
</feature>
<sequence>MVKRFLNLLNGEIAGIHQAAYLLGFFAICSQVLALFRDRILAAQFGAGDVLDLYYSAFRIPDILFVSIASIVSISVLIPFLTEQFERGQKEAKEFINSVFTFFFCFMAISGLVAYFLAPYLMAFIFPAFAKSSSFGELIGLTRILLLSPIFLGFSNLLASITQVSRRFFIYALSPVLYNIGIIIGIVFFYPIFGLYGLGFGVILGAFFHFAIQLPFIINQKMLPKFHFPIKLSSVKTIILISIPRTITASSSEIAKLFLISMASLFTPGSISVFNFSLNLQSVPFSIIGVSYSLAAFPTLTKLFSNGEKNKFLEQMIISARHIIFWSIPIAVLFIVLRAQIVRTILGAGKFNWDDTRLTAAALALFVVSLLAQNLVSLFVRSYYAQGKTKRPLVMNVISAIILIFGSYFLIQIFQNNSFFRNFVESILKVSEIPGTIVLMLPLGFSIGVIVNLIIHWIDFGRQFPEFSKPILKTLFHTLSSSIIMGFMAYQSLNIFDNVFNLNTLPGIFLQGLLSGIIGIVSAVIVLILLRNVELVEVWNILHKKIWKATPLPPDAELS</sequence>
<keyword evidence="6 8" id="KW-1133">Transmembrane helix</keyword>
<feature type="transmembrane region" description="Helical" evidence="8">
    <location>
        <begin position="20"/>
        <end position="36"/>
    </location>
</feature>
<feature type="transmembrane region" description="Helical" evidence="8">
    <location>
        <begin position="196"/>
        <end position="218"/>
    </location>
</feature>
<comment type="subcellular location">
    <subcellularLocation>
        <location evidence="1">Cell membrane</location>
        <topology evidence="1">Multi-pass membrane protein</topology>
    </subcellularLocation>
</comment>